<name>A0A250DN58_9BURK</name>
<gene>
    <name evidence="1" type="ORF">CKY39_21715</name>
</gene>
<organism evidence="1 2">
    <name type="scientific">Variovorax boronicumulans</name>
    <dbReference type="NCBI Taxonomy" id="436515"/>
    <lineage>
        <taxon>Bacteria</taxon>
        <taxon>Pseudomonadati</taxon>
        <taxon>Pseudomonadota</taxon>
        <taxon>Betaproteobacteria</taxon>
        <taxon>Burkholderiales</taxon>
        <taxon>Comamonadaceae</taxon>
        <taxon>Variovorax</taxon>
    </lineage>
</organism>
<dbReference type="EMBL" id="CP023284">
    <property type="protein sequence ID" value="ATA55551.1"/>
    <property type="molecule type" value="Genomic_DNA"/>
</dbReference>
<dbReference type="AlphaFoldDB" id="A0A250DN58"/>
<sequence>MSPPATYKAPLRELRFVLNDLLGIDEELTTLRPADVPHRLARAKGDPTRGVRPAP</sequence>
<reference evidence="1 2" key="1">
    <citation type="submission" date="2017-09" db="EMBL/GenBank/DDBJ databases">
        <title>The diverse metabolic capabilities of V. boronicumulans make it an excellent choice for continued studies on novel biodegradation.</title>
        <authorList>
            <person name="Sun S."/>
        </authorList>
    </citation>
    <scope>NUCLEOTIDE SEQUENCE [LARGE SCALE GENOMIC DNA]</scope>
    <source>
        <strain evidence="1 2">J1</strain>
    </source>
</reference>
<dbReference type="Proteomes" id="UP000217154">
    <property type="component" value="Chromosome"/>
</dbReference>
<proteinExistence type="predicted"/>
<evidence type="ECO:0000313" key="1">
    <source>
        <dbReference type="EMBL" id="ATA55551.1"/>
    </source>
</evidence>
<evidence type="ECO:0000313" key="2">
    <source>
        <dbReference type="Proteomes" id="UP000217154"/>
    </source>
</evidence>
<accession>A0A250DN58</accession>
<protein>
    <submittedName>
        <fullName evidence="1">Uncharacterized protein</fullName>
    </submittedName>
</protein>
<dbReference type="RefSeq" id="WP_095745904.1">
    <property type="nucleotide sequence ID" value="NZ_CP023284.1"/>
</dbReference>
<dbReference type="KEGG" id="vbo:CKY39_21715"/>